<gene>
    <name evidence="7" type="ORF">RM573_04275</name>
</gene>
<evidence type="ECO:0000256" key="3">
    <source>
        <dbReference type="ARBA" id="ARBA00022475"/>
    </source>
</evidence>
<reference evidence="7 8" key="1">
    <citation type="submission" date="2023-09" db="EMBL/GenBank/DDBJ databases">
        <authorList>
            <person name="Rey-Velasco X."/>
        </authorList>
    </citation>
    <scope>NUCLEOTIDE SEQUENCE [LARGE SCALE GENOMIC DNA]</scope>
    <source>
        <strain evidence="7 8">W431</strain>
    </source>
</reference>
<proteinExistence type="inferred from homology"/>
<evidence type="ECO:0000256" key="1">
    <source>
        <dbReference type="ARBA" id="ARBA00004202"/>
    </source>
</evidence>
<protein>
    <submittedName>
        <fullName evidence="7">CDP-glycerol glycerophosphotransferase family protein</fullName>
    </submittedName>
</protein>
<evidence type="ECO:0000256" key="2">
    <source>
        <dbReference type="ARBA" id="ARBA00010488"/>
    </source>
</evidence>
<dbReference type="SUPFAM" id="SSF53756">
    <property type="entry name" value="UDP-Glycosyltransferase/glycogen phosphorylase"/>
    <property type="match status" value="1"/>
</dbReference>
<dbReference type="InterPro" id="IPR043149">
    <property type="entry name" value="TagF_N"/>
</dbReference>
<dbReference type="Pfam" id="PF04464">
    <property type="entry name" value="Glyphos_transf"/>
    <property type="match status" value="1"/>
</dbReference>
<dbReference type="EMBL" id="JAVRIF010000002">
    <property type="protein sequence ID" value="MDT0602799.1"/>
    <property type="molecule type" value="Genomic_DNA"/>
</dbReference>
<comment type="subcellular location">
    <subcellularLocation>
        <location evidence="1">Cell membrane</location>
        <topology evidence="1">Peripheral membrane protein</topology>
    </subcellularLocation>
</comment>
<keyword evidence="8" id="KW-1185">Reference proteome</keyword>
<evidence type="ECO:0000256" key="4">
    <source>
        <dbReference type="ARBA" id="ARBA00022679"/>
    </source>
</evidence>
<dbReference type="Gene3D" id="3.40.50.11820">
    <property type="match status" value="1"/>
</dbReference>
<dbReference type="InterPro" id="IPR007554">
    <property type="entry name" value="Glycerophosphate_synth"/>
</dbReference>
<dbReference type="PANTHER" id="PTHR37316:SF3">
    <property type="entry name" value="TEICHOIC ACID GLYCEROL-PHOSPHATE TRANSFERASE"/>
    <property type="match status" value="1"/>
</dbReference>
<name>A0ABU2ZXZ0_9GAMM</name>
<dbReference type="PANTHER" id="PTHR37316">
    <property type="entry name" value="TEICHOIC ACID GLYCEROL-PHOSPHATE PRIMASE"/>
    <property type="match status" value="1"/>
</dbReference>
<keyword evidence="4" id="KW-0808">Transferase</keyword>
<dbReference type="InterPro" id="IPR043148">
    <property type="entry name" value="TagF_C"/>
</dbReference>
<organism evidence="7 8">
    <name type="scientific">Thalassotalea castellviae</name>
    <dbReference type="NCBI Taxonomy" id="3075612"/>
    <lineage>
        <taxon>Bacteria</taxon>
        <taxon>Pseudomonadati</taxon>
        <taxon>Pseudomonadota</taxon>
        <taxon>Gammaproteobacteria</taxon>
        <taxon>Alteromonadales</taxon>
        <taxon>Colwelliaceae</taxon>
        <taxon>Thalassotalea</taxon>
    </lineage>
</organism>
<dbReference type="RefSeq" id="WP_311577800.1">
    <property type="nucleotide sequence ID" value="NZ_JAVRIF010000002.1"/>
</dbReference>
<evidence type="ECO:0000313" key="7">
    <source>
        <dbReference type="EMBL" id="MDT0602799.1"/>
    </source>
</evidence>
<dbReference type="InterPro" id="IPR051612">
    <property type="entry name" value="Teichoic_Acid_Biosynth"/>
</dbReference>
<evidence type="ECO:0000313" key="8">
    <source>
        <dbReference type="Proteomes" id="UP001266357"/>
    </source>
</evidence>
<keyword evidence="6" id="KW-0472">Membrane</keyword>
<evidence type="ECO:0000256" key="6">
    <source>
        <dbReference type="ARBA" id="ARBA00023136"/>
    </source>
</evidence>
<dbReference type="Proteomes" id="UP001266357">
    <property type="component" value="Unassembled WGS sequence"/>
</dbReference>
<dbReference type="Gene3D" id="3.40.50.12580">
    <property type="match status" value="1"/>
</dbReference>
<accession>A0ABU2ZXZ0</accession>
<keyword evidence="3" id="KW-1003">Cell membrane</keyword>
<comment type="similarity">
    <text evidence="2">Belongs to the CDP-glycerol glycerophosphotransferase family.</text>
</comment>
<comment type="caution">
    <text evidence="7">The sequence shown here is derived from an EMBL/GenBank/DDBJ whole genome shotgun (WGS) entry which is preliminary data.</text>
</comment>
<evidence type="ECO:0000256" key="5">
    <source>
        <dbReference type="ARBA" id="ARBA00022944"/>
    </source>
</evidence>
<keyword evidence="5" id="KW-0777">Teichoic acid biosynthesis</keyword>
<sequence>MGKCFPRNSKIWVFGSAYGFEGNSKYLYCYTVEHTPDIRAIWIAGSREDSRNICSKGAEAYYRWSIQGIWLAFRSKYWFFNVCSSDVNYVASGGAWLVNLWHGVPLKKIHYDVESFSNANRYKKLSYIIRKVFLYTPDDEVYENLVSTSKHVSDMSFSSALRVPAEQCLNFGYPRLDPLFWDQEYSAKWQMRWSSIDEQKFIKKVKTYDKAFIFMPTWRDHAPHFIKEQHWDFIGLDKKLAKKNTILILKLHPLTPLSLVKSVQDCSNIELLDSGKDVYCILPHTHGLITDYSSIMFDYALLDRPICYFAHDLDDYLDKSREFYMPFDEVVYGPVVTTMEQVERFLLNHESITDSNEARERIKDLYFDYKDHDSSKRIVAHFTQ</sequence>